<evidence type="ECO:0000256" key="19">
    <source>
        <dbReference type="HAMAP-Rule" id="MF_01210"/>
    </source>
</evidence>
<dbReference type="InterPro" id="IPR011761">
    <property type="entry name" value="ATP-grasp"/>
</dbReference>
<dbReference type="KEGG" id="oca:OCAR_5131"/>
<dbReference type="NCBIfam" id="NF003671">
    <property type="entry name" value="PRK05294.1"/>
    <property type="match status" value="1"/>
</dbReference>
<evidence type="ECO:0000256" key="11">
    <source>
        <dbReference type="ARBA" id="ARBA00022840"/>
    </source>
</evidence>
<feature type="binding site" evidence="19">
    <location>
        <position position="306"/>
    </location>
    <ligand>
        <name>Mn(2+)</name>
        <dbReference type="ChEBI" id="CHEBI:29035"/>
        <label>2</label>
    </ligand>
</feature>
<feature type="binding site" evidence="19">
    <location>
        <position position="134"/>
    </location>
    <ligand>
        <name>ATP</name>
        <dbReference type="ChEBI" id="CHEBI:30616"/>
        <label>1</label>
    </ligand>
</feature>
<dbReference type="KEGG" id="ocg:OCA5_c28350"/>
<feature type="binding site" evidence="19">
    <location>
        <position position="823"/>
    </location>
    <ligand>
        <name>ATP</name>
        <dbReference type="ChEBI" id="CHEBI:30616"/>
        <label>2</label>
    </ligand>
</feature>
<feature type="binding site" evidence="19">
    <location>
        <position position="213"/>
    </location>
    <ligand>
        <name>ATP</name>
        <dbReference type="ChEBI" id="CHEBI:30616"/>
        <label>1</label>
    </ligand>
</feature>
<dbReference type="PANTHER" id="PTHR11405:SF53">
    <property type="entry name" value="CARBAMOYL-PHOSPHATE SYNTHASE [AMMONIA], MITOCHONDRIAL"/>
    <property type="match status" value="1"/>
</dbReference>
<dbReference type="PROSITE" id="PS51257">
    <property type="entry name" value="PROKAR_LIPOPROTEIN"/>
    <property type="match status" value="1"/>
</dbReference>
<gene>
    <name evidence="19 22" type="primary">carB</name>
    <name evidence="22" type="ordered locus">OCA5_c28350</name>
</gene>
<dbReference type="FunFam" id="3.30.470.20:FF:000013">
    <property type="entry name" value="Carbamoyl-phosphate synthase large chain"/>
    <property type="match status" value="1"/>
</dbReference>
<feature type="binding site" evidence="19">
    <location>
        <position position="865"/>
    </location>
    <ligand>
        <name>Mn(2+)</name>
        <dbReference type="ChEBI" id="CHEBI:29035"/>
        <label>3</label>
    </ligand>
</feature>
<dbReference type="PATRIC" id="fig|504832.7.peg.2992"/>
<keyword evidence="5 19" id="KW-0055">Arginine biosynthesis</keyword>
<feature type="binding site" evidence="19">
    <location>
        <position position="877"/>
    </location>
    <ligand>
        <name>Mn(2+)</name>
        <dbReference type="ChEBI" id="CHEBI:29035"/>
        <label>4</label>
    </ligand>
</feature>
<feature type="domain" description="MGS-like" evidence="21">
    <location>
        <begin position="972"/>
        <end position="1109"/>
    </location>
</feature>
<dbReference type="GO" id="GO:0004087">
    <property type="term" value="F:carbamoyl-phosphate synthase (ammonia) activity"/>
    <property type="evidence" value="ECO:0007669"/>
    <property type="project" value="UniProtKB-EC"/>
</dbReference>
<dbReference type="SMART" id="SM01096">
    <property type="entry name" value="CPSase_L_D3"/>
    <property type="match status" value="1"/>
</dbReference>
<comment type="cofactor">
    <cofactor evidence="19">
        <name>Mg(2+)</name>
        <dbReference type="ChEBI" id="CHEBI:18420"/>
    </cofactor>
    <cofactor evidence="19">
        <name>Mn(2+)</name>
        <dbReference type="ChEBI" id="CHEBI:29035"/>
    </cofactor>
    <text evidence="19">Binds 4 Mg(2+) or Mn(2+) ions per subunit.</text>
</comment>
<dbReference type="Pfam" id="PF25596">
    <property type="entry name" value="CPSase_L_D1"/>
    <property type="match status" value="2"/>
</dbReference>
<organism evidence="22 23">
    <name type="scientific">Afipia carboxidovorans (strain ATCC 49405 / DSM 1227 / KCTC 32145 / OM5)</name>
    <name type="common">Oligotropha carboxidovorans</name>
    <dbReference type="NCBI Taxonomy" id="504832"/>
    <lineage>
        <taxon>Bacteria</taxon>
        <taxon>Pseudomonadati</taxon>
        <taxon>Pseudomonadota</taxon>
        <taxon>Alphaproteobacteria</taxon>
        <taxon>Hyphomicrobiales</taxon>
        <taxon>Nitrobacteraceae</taxon>
        <taxon>Afipia</taxon>
    </lineage>
</organism>
<dbReference type="PROSITE" id="PS00867">
    <property type="entry name" value="CPSASE_2"/>
    <property type="match status" value="2"/>
</dbReference>
<dbReference type="GO" id="GO:0004088">
    <property type="term" value="F:carbamoyl-phosphate synthase (glutamine-hydrolyzing) activity"/>
    <property type="evidence" value="ECO:0007669"/>
    <property type="project" value="UniProtKB-UniRule"/>
</dbReference>
<keyword evidence="11 19" id="KW-0067">ATP-binding</keyword>
<feature type="binding site" evidence="19">
    <location>
        <position position="792"/>
    </location>
    <ligand>
        <name>ATP</name>
        <dbReference type="ChEBI" id="CHEBI:30616"/>
        <label>2</label>
    </ligand>
</feature>
<keyword evidence="23" id="KW-1185">Reference proteome</keyword>
<feature type="binding site" evidence="19">
    <location>
        <position position="246"/>
    </location>
    <ligand>
        <name>ATP</name>
        <dbReference type="ChEBI" id="CHEBI:30616"/>
        <label>1</label>
    </ligand>
</feature>
<feature type="binding site" evidence="19">
    <location>
        <position position="877"/>
    </location>
    <ligand>
        <name>Mn(2+)</name>
        <dbReference type="ChEBI" id="CHEBI:29035"/>
        <label>3</label>
    </ligand>
</feature>
<dbReference type="eggNOG" id="COG0458">
    <property type="taxonomic scope" value="Bacteria"/>
</dbReference>
<feature type="binding site" evidence="19">
    <location>
        <position position="865"/>
    </location>
    <ligand>
        <name>ATP</name>
        <dbReference type="ChEBI" id="CHEBI:30616"/>
        <label>2</label>
    </ligand>
</feature>
<dbReference type="EC" id="6.3.5.5" evidence="19"/>
<dbReference type="InterPro" id="IPR058047">
    <property type="entry name" value="CPSase_preATP-grasp"/>
</dbReference>
<feature type="binding site" evidence="19">
    <location>
        <position position="790"/>
    </location>
    <ligand>
        <name>ATP</name>
        <dbReference type="ChEBI" id="CHEBI:30616"/>
        <label>2</label>
    </ligand>
</feature>
<feature type="binding site" evidence="19">
    <location>
        <position position="824"/>
    </location>
    <ligand>
        <name>ATP</name>
        <dbReference type="ChEBI" id="CHEBI:30616"/>
        <label>2</label>
    </ligand>
</feature>
<comment type="function">
    <text evidence="17 19">Large subunit of the glutamine-dependent carbamoyl phosphate synthetase (CPSase). CPSase catalyzes the formation of carbamoyl phosphate from the ammonia moiety of glutamine, carbonate, and phosphate donated by ATP, constituting the first step of 2 biosynthetic pathways, one leading to arginine and/or urea and the other to pyrimidine nucleotides. The large subunit (synthetase) binds the substrates ammonia (free or transferred from glutamine from the small subunit), hydrogencarbonate and ATP and carries out an ATP-coupled ligase reaction, activating hydrogencarbonate by forming carboxy phosphate which reacts with ammonia to form carbamoyl phosphate.</text>
</comment>
<keyword evidence="6 19" id="KW-0436">Ligase</keyword>
<keyword evidence="14" id="KW-0464">Manganese</keyword>
<comment type="subunit">
    <text evidence="18 19">Composed of two chains; the small (or glutamine) chain promotes the hydrolysis of glutamine to ammonia, which is used by the large (or ammonia) chain to synthesize carbamoyl phosphate. Tetramer of heterodimers (alpha,beta)4.</text>
</comment>
<keyword evidence="12" id="KW-0460">Magnesium</keyword>
<evidence type="ECO:0000313" key="22">
    <source>
        <dbReference type="EMBL" id="AEI07527.1"/>
    </source>
</evidence>
<dbReference type="GO" id="GO:0006541">
    <property type="term" value="P:glutamine metabolic process"/>
    <property type="evidence" value="ECO:0007669"/>
    <property type="project" value="TreeGrafter"/>
</dbReference>
<protein>
    <recommendedName>
        <fullName evidence="19">Carbamoyl phosphate synthase large chain</fullName>
        <ecNumber evidence="19">6.3.4.16</ecNumber>
        <ecNumber evidence="19">6.3.5.5</ecNumber>
    </recommendedName>
    <alternativeName>
        <fullName evidence="19">Carbamoyl phosphate synthetase ammonia chain</fullName>
    </alternativeName>
</protein>
<dbReference type="Pfam" id="PF02787">
    <property type="entry name" value="CPSase_L_D3"/>
    <property type="match status" value="1"/>
</dbReference>
<dbReference type="SUPFAM" id="SSF52335">
    <property type="entry name" value="Methylglyoxal synthase-like"/>
    <property type="match status" value="1"/>
</dbReference>
<dbReference type="InterPro" id="IPR036914">
    <property type="entry name" value="MGS-like_dom_sf"/>
</dbReference>
<dbReference type="PANTHER" id="PTHR11405">
    <property type="entry name" value="CARBAMOYLTRANSFERASE FAMILY MEMBER"/>
    <property type="match status" value="1"/>
</dbReference>
<dbReference type="InterPro" id="IPR005479">
    <property type="entry name" value="CPAse_ATP-bd"/>
</dbReference>
<evidence type="ECO:0000259" key="20">
    <source>
        <dbReference type="PROSITE" id="PS50975"/>
    </source>
</evidence>
<evidence type="ECO:0000259" key="21">
    <source>
        <dbReference type="PROSITE" id="PS51855"/>
    </source>
</evidence>
<evidence type="ECO:0000256" key="16">
    <source>
        <dbReference type="ARBA" id="ARBA00048816"/>
    </source>
</evidence>
<feature type="binding site" evidence="19">
    <location>
        <position position="181"/>
    </location>
    <ligand>
        <name>ATP</name>
        <dbReference type="ChEBI" id="CHEBI:30616"/>
        <label>1</label>
    </ligand>
</feature>
<evidence type="ECO:0000256" key="13">
    <source>
        <dbReference type="ARBA" id="ARBA00022975"/>
    </source>
</evidence>
<feature type="binding site" evidence="19">
    <location>
        <position position="306"/>
    </location>
    <ligand>
        <name>Mg(2+)</name>
        <dbReference type="ChEBI" id="CHEBI:18420"/>
        <label>2</label>
    </ligand>
</feature>
<dbReference type="HOGENOM" id="CLU_000513_1_0_5"/>
<dbReference type="GO" id="GO:0046872">
    <property type="term" value="F:metal ion binding"/>
    <property type="evidence" value="ECO:0007669"/>
    <property type="project" value="UniProtKB-KW"/>
</dbReference>
<feature type="binding site" evidence="19">
    <location>
        <position position="290"/>
    </location>
    <ligand>
        <name>Mn(2+)</name>
        <dbReference type="ChEBI" id="CHEBI:29035"/>
        <label>1</label>
    </ligand>
</feature>
<comment type="similarity">
    <text evidence="4 19">Belongs to the CarB family.</text>
</comment>
<dbReference type="CDD" id="cd01424">
    <property type="entry name" value="MGS_CPS_II"/>
    <property type="match status" value="1"/>
</dbReference>
<feature type="binding site" evidence="19">
    <location>
        <position position="879"/>
    </location>
    <ligand>
        <name>Mg(2+)</name>
        <dbReference type="ChEBI" id="CHEBI:18420"/>
        <label>4</label>
    </ligand>
</feature>
<feature type="binding site" evidence="19">
    <location>
        <position position="877"/>
    </location>
    <ligand>
        <name>ATP</name>
        <dbReference type="ChEBI" id="CHEBI:30616"/>
        <label>2</label>
    </ligand>
</feature>
<keyword evidence="10 19" id="KW-0547">Nucleotide-binding</keyword>
<evidence type="ECO:0000256" key="14">
    <source>
        <dbReference type="ARBA" id="ARBA00023211"/>
    </source>
</evidence>
<dbReference type="Gene3D" id="3.40.50.1380">
    <property type="entry name" value="Methylglyoxal synthase-like domain"/>
    <property type="match status" value="1"/>
</dbReference>
<feature type="binding site" evidence="19">
    <location>
        <position position="879"/>
    </location>
    <ligand>
        <name>Mn(2+)</name>
        <dbReference type="ChEBI" id="CHEBI:29035"/>
        <label>4</label>
    </ligand>
</feature>
<dbReference type="OrthoDB" id="9804197at2"/>
<feature type="binding site" evidence="19">
    <location>
        <position position="797"/>
    </location>
    <ligand>
        <name>ATP</name>
        <dbReference type="ChEBI" id="CHEBI:30616"/>
        <label>2</label>
    </ligand>
</feature>
<evidence type="ECO:0000256" key="5">
    <source>
        <dbReference type="ARBA" id="ARBA00022571"/>
    </source>
</evidence>
<feature type="binding site" evidence="19">
    <location>
        <position position="304"/>
    </location>
    <ligand>
        <name>Mn(2+)</name>
        <dbReference type="ChEBI" id="CHEBI:29035"/>
        <label>1</label>
    </ligand>
</feature>
<dbReference type="PROSITE" id="PS51855">
    <property type="entry name" value="MGS"/>
    <property type="match status" value="1"/>
</dbReference>
<comment type="pathway">
    <text evidence="2 19">Pyrimidine metabolism; UMP biosynthesis via de novo pathway; (S)-dihydroorotate from bicarbonate: step 1/3.</text>
</comment>
<dbReference type="FunFam" id="3.40.50.20:FF:000003">
    <property type="entry name" value="Carbamoyl-phosphate synthase large chain"/>
    <property type="match status" value="1"/>
</dbReference>
<keyword evidence="13 19" id="KW-0665">Pyrimidine biosynthesis</keyword>
<feature type="domain" description="ATP-grasp" evidence="20">
    <location>
        <begin position="138"/>
        <end position="333"/>
    </location>
</feature>
<feature type="binding site" evidence="19">
    <location>
        <position position="248"/>
    </location>
    <ligand>
        <name>ATP</name>
        <dbReference type="ChEBI" id="CHEBI:30616"/>
        <label>1</label>
    </ligand>
</feature>
<dbReference type="PROSITE" id="PS50975">
    <property type="entry name" value="ATP_GRASP"/>
    <property type="match status" value="2"/>
</dbReference>
<dbReference type="GO" id="GO:0006526">
    <property type="term" value="P:L-arginine biosynthetic process"/>
    <property type="evidence" value="ECO:0007669"/>
    <property type="project" value="UniProtKB-UniRule"/>
</dbReference>
<dbReference type="UniPathway" id="UPA00070">
    <property type="reaction ID" value="UER00115"/>
</dbReference>
<dbReference type="Pfam" id="PF02786">
    <property type="entry name" value="CPSase_L_D2"/>
    <property type="match status" value="2"/>
</dbReference>
<dbReference type="UniPathway" id="UPA00068">
    <property type="reaction ID" value="UER00171"/>
</dbReference>
<dbReference type="FunFam" id="3.30.470.20:FF:000007">
    <property type="entry name" value="Carbamoyl-phosphate synthase large chain"/>
    <property type="match status" value="1"/>
</dbReference>
<dbReference type="Gene3D" id="1.10.1030.10">
    <property type="entry name" value="Carbamoyl-phosphate synthetase, large subunit oligomerisation domain"/>
    <property type="match status" value="1"/>
</dbReference>
<dbReference type="InterPro" id="IPR016185">
    <property type="entry name" value="PreATP-grasp_dom_sf"/>
</dbReference>
<evidence type="ECO:0000256" key="12">
    <source>
        <dbReference type="ARBA" id="ARBA00022842"/>
    </source>
</evidence>
<evidence type="ECO:0000256" key="7">
    <source>
        <dbReference type="ARBA" id="ARBA00022605"/>
    </source>
</evidence>
<keyword evidence="9 19" id="KW-0677">Repeat</keyword>
<feature type="binding site" evidence="19">
    <location>
        <position position="877"/>
    </location>
    <ligand>
        <name>Mg(2+)</name>
        <dbReference type="ChEBI" id="CHEBI:18420"/>
        <label>3</label>
    </ligand>
</feature>
<feature type="binding site" evidence="19">
    <location>
        <position position="174"/>
    </location>
    <ligand>
        <name>ATP</name>
        <dbReference type="ChEBI" id="CHEBI:30616"/>
        <label>1</label>
    </ligand>
</feature>
<dbReference type="Gene3D" id="3.30.470.20">
    <property type="entry name" value="ATP-grasp fold, B domain"/>
    <property type="match status" value="2"/>
</dbReference>
<feature type="binding site" evidence="19">
    <location>
        <position position="247"/>
    </location>
    <ligand>
        <name>ATP</name>
        <dbReference type="ChEBI" id="CHEBI:30616"/>
        <label>1</label>
    </ligand>
</feature>
<feature type="binding site" evidence="19">
    <location>
        <position position="304"/>
    </location>
    <ligand>
        <name>ATP</name>
        <dbReference type="ChEBI" id="CHEBI:30616"/>
        <label>1</label>
    </ligand>
</feature>
<evidence type="ECO:0000256" key="6">
    <source>
        <dbReference type="ARBA" id="ARBA00022598"/>
    </source>
</evidence>
<evidence type="ECO:0000256" key="4">
    <source>
        <dbReference type="ARBA" id="ARBA00009799"/>
    </source>
</evidence>
<comment type="cofactor">
    <cofactor evidence="1">
        <name>Mn(2+)</name>
        <dbReference type="ChEBI" id="CHEBI:29035"/>
    </cofactor>
</comment>
<comment type="pathway">
    <text evidence="3 19">Amino-acid biosynthesis; L-arginine biosynthesis; carbamoyl phosphate from bicarbonate: step 1/1.</text>
</comment>
<dbReference type="InterPro" id="IPR006275">
    <property type="entry name" value="CPSase_lsu"/>
</dbReference>
<feature type="binding site" evidence="19">
    <location>
        <position position="865"/>
    </location>
    <ligand>
        <name>Mg(2+)</name>
        <dbReference type="ChEBI" id="CHEBI:18420"/>
        <label>3</label>
    </ligand>
</feature>
<evidence type="ECO:0000313" key="23">
    <source>
        <dbReference type="Proteomes" id="UP000007730"/>
    </source>
</evidence>
<reference evidence="22 23" key="1">
    <citation type="journal article" date="2011" name="J. Bacteriol.">
        <title>Complete genome sequences of the chemolithoautotrophic Oligotropha carboxidovorans strains OM4 and OM5.</title>
        <authorList>
            <person name="Volland S."/>
            <person name="Rachinger M."/>
            <person name="Strittmatter A."/>
            <person name="Daniel R."/>
            <person name="Gottschalk G."/>
            <person name="Meyer O."/>
        </authorList>
    </citation>
    <scope>NUCLEOTIDE SEQUENCE [LARGE SCALE GENOMIC DNA]</scope>
    <source>
        <strain evidence="23">ATCC 49405 / DSM 1227 / KCTC 32145 / OM5</strain>
    </source>
</reference>
<dbReference type="PRINTS" id="PR00098">
    <property type="entry name" value="CPSASE"/>
</dbReference>
<feature type="binding site" evidence="19">
    <location>
        <position position="730"/>
    </location>
    <ligand>
        <name>ATP</name>
        <dbReference type="ChEBI" id="CHEBI:30616"/>
        <label>2</label>
    </ligand>
</feature>
<comment type="domain">
    <text evidence="19">The large subunit is composed of 2 ATP-grasp domains that are involved in binding the 2 ATP molecules needed for carbamoyl phosphate synthesis. The N-terminal ATP-grasp domain (referred to as the carboxyphosphate synthetic component) catalyzes the ATP-dependent phosphorylation of hydrogencarbonate to carboxyphosphate and the subsequent nucleophilic attack by ammonia to form a carbamate intermediate. The C-terminal ATP-grasp domain (referred to as the carbamoyl phosphate synthetic component) then catalyzes the phosphorylation of carbamate with the second ATP to form the end product carbamoyl phosphate. The reactive and unstable enzyme intermediates are sequentially channeled from one active site to the next through the interior of the protein over a distance of at least 96 A.</text>
</comment>
<dbReference type="FunFam" id="3.40.50.20:FF:000001">
    <property type="entry name" value="Carbamoyl-phosphate synthase large chain"/>
    <property type="match status" value="1"/>
</dbReference>
<feature type="binding site" evidence="19">
    <location>
        <position position="180"/>
    </location>
    <ligand>
        <name>ATP</name>
        <dbReference type="ChEBI" id="CHEBI:30616"/>
        <label>1</label>
    </ligand>
</feature>
<dbReference type="InterPro" id="IPR011607">
    <property type="entry name" value="MGS-like_dom"/>
</dbReference>
<feature type="binding site" evidence="19">
    <location>
        <position position="220"/>
    </location>
    <ligand>
        <name>ATP</name>
        <dbReference type="ChEBI" id="CHEBI:30616"/>
        <label>1</label>
    </ligand>
</feature>
<evidence type="ECO:0000256" key="18">
    <source>
        <dbReference type="ARBA" id="ARBA00062056"/>
    </source>
</evidence>
<evidence type="ECO:0000256" key="10">
    <source>
        <dbReference type="ARBA" id="ARBA00022741"/>
    </source>
</evidence>
<dbReference type="SMART" id="SM00851">
    <property type="entry name" value="MGS"/>
    <property type="match status" value="1"/>
</dbReference>
<evidence type="ECO:0000256" key="3">
    <source>
        <dbReference type="ARBA" id="ARBA00005077"/>
    </source>
</evidence>
<feature type="binding site" evidence="19">
    <location>
        <position position="825"/>
    </location>
    <ligand>
        <name>ATP</name>
        <dbReference type="ChEBI" id="CHEBI:30616"/>
        <label>2</label>
    </ligand>
</feature>
<dbReference type="AlphaFoldDB" id="B6JC49"/>
<dbReference type="NCBIfam" id="TIGR01369">
    <property type="entry name" value="CPSaseII_lrg"/>
    <property type="match status" value="1"/>
</dbReference>
<dbReference type="FunFam" id="1.10.1030.10:FF:000002">
    <property type="entry name" value="Carbamoyl-phosphate synthase large chain"/>
    <property type="match status" value="1"/>
</dbReference>
<dbReference type="GO" id="GO:0005524">
    <property type="term" value="F:ATP binding"/>
    <property type="evidence" value="ECO:0007669"/>
    <property type="project" value="UniProtKB-UniRule"/>
</dbReference>
<dbReference type="Proteomes" id="UP000007730">
    <property type="component" value="Chromosome"/>
</dbReference>
<keyword evidence="8" id="KW-0479">Metal-binding</keyword>
<dbReference type="NCBIfam" id="NF009455">
    <property type="entry name" value="PRK12815.1"/>
    <property type="match status" value="1"/>
</dbReference>
<dbReference type="Pfam" id="PF02142">
    <property type="entry name" value="MGS"/>
    <property type="match status" value="1"/>
</dbReference>
<dbReference type="InterPro" id="IPR036897">
    <property type="entry name" value="CarbamoylP_synth_lsu_oligo_sf"/>
</dbReference>
<dbReference type="SUPFAM" id="SSF52440">
    <property type="entry name" value="PreATP-grasp domain"/>
    <property type="match status" value="2"/>
</dbReference>
<feature type="binding site" evidence="19">
    <location>
        <position position="215"/>
    </location>
    <ligand>
        <name>ATP</name>
        <dbReference type="ChEBI" id="CHEBI:30616"/>
        <label>1</label>
    </ligand>
</feature>
<dbReference type="SUPFAM" id="SSF56059">
    <property type="entry name" value="Glutathione synthetase ATP-binding domain-like"/>
    <property type="match status" value="2"/>
</dbReference>
<evidence type="ECO:0000256" key="2">
    <source>
        <dbReference type="ARBA" id="ARBA00004812"/>
    </source>
</evidence>
<feature type="region of interest" description="Carboxyphosphate synthetic domain" evidence="19">
    <location>
        <begin position="1"/>
        <end position="408"/>
    </location>
</feature>
<dbReference type="InterPro" id="IPR005483">
    <property type="entry name" value="CPSase_dom"/>
</dbReference>
<evidence type="ECO:0000256" key="8">
    <source>
        <dbReference type="ARBA" id="ARBA00022723"/>
    </source>
</evidence>
<feature type="domain" description="ATP-grasp" evidence="20">
    <location>
        <begin position="694"/>
        <end position="906"/>
    </location>
</feature>
<dbReference type="SUPFAM" id="SSF48108">
    <property type="entry name" value="Carbamoyl phosphate synthetase, large subunit connection domain"/>
    <property type="match status" value="1"/>
</dbReference>
<comment type="caution">
    <text evidence="19">Lacks conserved residue(s) required for the propagation of feature annotation.</text>
</comment>
<dbReference type="Gene3D" id="3.40.50.20">
    <property type="match status" value="2"/>
</dbReference>
<feature type="binding site" evidence="19">
    <location>
        <position position="822"/>
    </location>
    <ligand>
        <name>ATP</name>
        <dbReference type="ChEBI" id="CHEBI:30616"/>
        <label>2</label>
    </ligand>
</feature>
<feature type="region of interest" description="Allosteric domain" evidence="19">
    <location>
        <begin position="972"/>
        <end position="1109"/>
    </location>
</feature>
<dbReference type="EMBL" id="CP002826">
    <property type="protein sequence ID" value="AEI07527.1"/>
    <property type="molecule type" value="Genomic_DNA"/>
</dbReference>
<dbReference type="InterPro" id="IPR033937">
    <property type="entry name" value="MGS_CPS_CarB"/>
</dbReference>
<evidence type="ECO:0000256" key="17">
    <source>
        <dbReference type="ARBA" id="ARBA00057223"/>
    </source>
</evidence>
<comment type="catalytic activity">
    <reaction evidence="16 19">
        <text>hydrogencarbonate + L-glutamine + 2 ATP + H2O = carbamoyl phosphate + L-glutamate + 2 ADP + phosphate + 2 H(+)</text>
        <dbReference type="Rhea" id="RHEA:18633"/>
        <dbReference type="ChEBI" id="CHEBI:15377"/>
        <dbReference type="ChEBI" id="CHEBI:15378"/>
        <dbReference type="ChEBI" id="CHEBI:17544"/>
        <dbReference type="ChEBI" id="CHEBI:29985"/>
        <dbReference type="ChEBI" id="CHEBI:30616"/>
        <dbReference type="ChEBI" id="CHEBI:43474"/>
        <dbReference type="ChEBI" id="CHEBI:58228"/>
        <dbReference type="ChEBI" id="CHEBI:58359"/>
        <dbReference type="ChEBI" id="CHEBI:456216"/>
        <dbReference type="EC" id="6.3.5.5"/>
    </reaction>
</comment>
<dbReference type="RefSeq" id="WP_012562295.1">
    <property type="nucleotide sequence ID" value="NC_011386.1"/>
</dbReference>
<dbReference type="InterPro" id="IPR005480">
    <property type="entry name" value="CPSase_lsu_oligo"/>
</dbReference>
<dbReference type="GO" id="GO:0044205">
    <property type="term" value="P:'de novo' UMP biosynthetic process"/>
    <property type="evidence" value="ECO:0007669"/>
    <property type="project" value="UniProtKB-UniRule"/>
</dbReference>
<evidence type="ECO:0000256" key="9">
    <source>
        <dbReference type="ARBA" id="ARBA00022737"/>
    </source>
</evidence>
<dbReference type="STRING" id="504832.OCA5_c28350"/>
<evidence type="ECO:0000256" key="15">
    <source>
        <dbReference type="ARBA" id="ARBA00047359"/>
    </source>
</evidence>
<comment type="catalytic activity">
    <reaction evidence="15 19">
        <text>hydrogencarbonate + NH4(+) + 2 ATP = carbamoyl phosphate + 2 ADP + phosphate + 2 H(+)</text>
        <dbReference type="Rhea" id="RHEA:18029"/>
        <dbReference type="ChEBI" id="CHEBI:15378"/>
        <dbReference type="ChEBI" id="CHEBI:17544"/>
        <dbReference type="ChEBI" id="CHEBI:28938"/>
        <dbReference type="ChEBI" id="CHEBI:30616"/>
        <dbReference type="ChEBI" id="CHEBI:43474"/>
        <dbReference type="ChEBI" id="CHEBI:58228"/>
        <dbReference type="ChEBI" id="CHEBI:456216"/>
        <dbReference type="EC" id="6.3.4.16"/>
    </reaction>
</comment>
<feature type="binding site" evidence="19">
    <location>
        <position position="290"/>
    </location>
    <ligand>
        <name>Mg(2+)</name>
        <dbReference type="ChEBI" id="CHEBI:18420"/>
        <label>1</label>
    </ligand>
</feature>
<name>B6JC49_AFIC5</name>
<feature type="binding site" evidence="19">
    <location>
        <position position="304"/>
    </location>
    <ligand>
        <name>Mn(2+)</name>
        <dbReference type="ChEBI" id="CHEBI:29035"/>
        <label>2</label>
    </ligand>
</feature>
<evidence type="ECO:0000256" key="1">
    <source>
        <dbReference type="ARBA" id="ARBA00001936"/>
    </source>
</evidence>
<proteinExistence type="inferred from homology"/>
<sequence length="1109" mass="119938">MPKRTDISTVLIIGAGPIVIGQACEFDYSGTQAVKALQEEGYRVVLVNSNPATIMTDPDLADATYVEPITPEIVAKIIEKERHTIPGGFAVLPTMGGQTALNCALSLRKMGVLEKFDVEMIGATADAIDKAEDRGRFREAMDKIGLESPRSIQTKTLPDALRALEEIGLPAIIRPSFTLGGTGGGIAYTKAEFIDIVEGGIDASPTNEVLIEESVLGWKEFEMEVVRDKKDNCIIICAIENIDPMGVHTGDSITVAPALTLTDKEYQIMRDASIAVLREIGVETGGSNVQFAINPADGRMVVIEMNPRVSRSSALASKATGFPIAKVAAKLAIGYTLDEIANDITGGATPASFEPSIDYVITKIPRFAFEKFPGASNVLTTSMKSVGEVMAIGRTFQESLQKALRGLETGLTGLDEIEIEGLGQGDDKNAIRAALGTPTPNRILQVAQAMRLGWSDEEIFNSCKIDPWFLAQMRGIVETEQKVRAHGLPDNAFAMRQIKAMGFSDARLAVLANTTEAEVKAARRALKVRPVYKRIDTCAAEFASPTAYMYSTYEAPFAGEAADESRPTDKTKVVILGGGPNRIGQGIEFDYCCCHACFALQDAGYETIMVNCNPETVSTDYDTADRLYFEPLTAEDVLEIIDTERTNGKLHGVIVQFGGQTPLKLARALEDADVPILGTSPDAIDIAEDRDRFKRVLDKLRLTQPKNGIAYSVEQARLVANDLGLPLVVRPSYVLGGRAMQIIREDSQLGDYLLDTLPELVPADVKARYPNDKTGQINTVLGKNPLLFDRYLSDATEIDVDCLSDGKDTFVVGIMEHIEEAGIHSGDSACSLPPYSLDAATVAELERQTRELALGLDVVGLMNVQYAIKDGEIYVLEVNPRASRTVPFVAKVVGLPVAKIAARIMAGEKLASFKLKPRKLDHVGVKESVFPFARFPGVDTVLGPEMKSTGEVMGIDRSFPVAFAKSQLGGGTRVPHSGTVFISVRESDKERILEPARTLTKLGFKVIATSGTQRYLADHGVPADKVNKVLEGRPHIVDAITNGEVQLVFNTTEGPQALADSRSLRRAALLHKVPYYTTLSGAVAATQGIRAYLGGDLEVRTLQGYFSDL</sequence>
<feature type="binding site" evidence="19">
    <location>
        <position position="304"/>
    </location>
    <ligand>
        <name>Mg(2+)</name>
        <dbReference type="ChEBI" id="CHEBI:18420"/>
        <label>1</label>
    </ligand>
</feature>
<feature type="binding site" evidence="19">
    <location>
        <position position="290"/>
    </location>
    <ligand>
        <name>ATP</name>
        <dbReference type="ChEBI" id="CHEBI:30616"/>
        <label>1</label>
    </ligand>
</feature>
<dbReference type="GO" id="GO:0005737">
    <property type="term" value="C:cytoplasm"/>
    <property type="evidence" value="ECO:0007669"/>
    <property type="project" value="TreeGrafter"/>
</dbReference>
<feature type="binding site" evidence="19">
    <location>
        <position position="877"/>
    </location>
    <ligand>
        <name>Mg(2+)</name>
        <dbReference type="ChEBI" id="CHEBI:18420"/>
        <label>4</label>
    </ligand>
</feature>
<feature type="binding site" evidence="19">
    <location>
        <position position="304"/>
    </location>
    <ligand>
        <name>Mg(2+)</name>
        <dbReference type="ChEBI" id="CHEBI:18420"/>
        <label>2</label>
    </ligand>
</feature>
<dbReference type="EC" id="6.3.4.16" evidence="19"/>
<accession>B6JC49</accession>
<keyword evidence="7 19" id="KW-0028">Amino-acid biosynthesis</keyword>
<dbReference type="HAMAP" id="MF_01210_B">
    <property type="entry name" value="CPSase_L_chain_B"/>
    <property type="match status" value="1"/>
</dbReference>